<dbReference type="InterPro" id="IPR028896">
    <property type="entry name" value="GcvT/YgfZ/DmdA"/>
</dbReference>
<reference evidence="7" key="1">
    <citation type="submission" date="2024-04" db="EMBL/GenBank/DDBJ databases">
        <title>Phylogenomic analyses of a clade within the roseobacter group suggest taxonomic reassignments of species of the genera Aestuariivita, Citreicella, Loktanella, Nautella, Pelagibaca, Ruegeria, Thalassobius, Thiobacimonas and Tropicibacter, and the proposal o.</title>
        <authorList>
            <person name="Jeon C.O."/>
        </authorList>
    </citation>
    <scope>NUCLEOTIDE SEQUENCE [LARGE SCALE GENOMIC DNA]</scope>
    <source>
        <strain evidence="7">SS1-5</strain>
    </source>
</reference>
<evidence type="ECO:0000259" key="3">
    <source>
        <dbReference type="Pfam" id="PF01571"/>
    </source>
</evidence>
<proteinExistence type="inferred from homology"/>
<reference evidence="6 7" key="2">
    <citation type="submission" date="2024-08" db="EMBL/GenBank/DDBJ databases">
        <title>Phylogenomic analyses of a clade within the roseobacter group suggest taxonomic reassignments of species of the genera Aestuariivita, Citreicella, Loktanella, Nautella, Pelagibaca, Ruegeria, Thalassobius, Thiobacimonas and Tropicibacter, and the proposal o.</title>
        <authorList>
            <person name="Jeon C.O."/>
        </authorList>
    </citation>
    <scope>NUCLEOTIDE SEQUENCE [LARGE SCALE GENOMIC DNA]</scope>
    <source>
        <strain evidence="6 7">SS1-5</strain>
    </source>
</reference>
<dbReference type="InterPro" id="IPR013977">
    <property type="entry name" value="GcvT_C"/>
</dbReference>
<dbReference type="PANTHER" id="PTHR43757:SF2">
    <property type="entry name" value="AMINOMETHYLTRANSFERASE, MITOCHONDRIAL"/>
    <property type="match status" value="1"/>
</dbReference>
<dbReference type="EMBL" id="CP151767">
    <property type="protein sequence ID" value="WZU68024.1"/>
    <property type="molecule type" value="Genomic_DNA"/>
</dbReference>
<organism evidence="6 7">
    <name type="scientific">Yoonia rhodophyticola</name>
    <dbReference type="NCBI Taxonomy" id="3137370"/>
    <lineage>
        <taxon>Bacteria</taxon>
        <taxon>Pseudomonadati</taxon>
        <taxon>Pseudomonadota</taxon>
        <taxon>Alphaproteobacteria</taxon>
        <taxon>Rhodobacterales</taxon>
        <taxon>Paracoccaceae</taxon>
        <taxon>Yoonia</taxon>
    </lineage>
</organism>
<feature type="domain" description="Aminomethyltransferase C-terminal" evidence="4">
    <location>
        <begin position="840"/>
        <end position="922"/>
    </location>
</feature>
<keyword evidence="7" id="KW-1185">Reference proteome</keyword>
<dbReference type="SUPFAM" id="SSF103025">
    <property type="entry name" value="Folate-binding domain"/>
    <property type="match status" value="1"/>
</dbReference>
<keyword evidence="2" id="KW-0560">Oxidoreductase</keyword>
<gene>
    <name evidence="6" type="ORF">AABB31_03520</name>
</gene>
<evidence type="ECO:0000256" key="2">
    <source>
        <dbReference type="ARBA" id="ARBA00023002"/>
    </source>
</evidence>
<dbReference type="Gene3D" id="3.30.1360.120">
    <property type="entry name" value="Probable tRNA modification gtpase trme, domain 1"/>
    <property type="match status" value="1"/>
</dbReference>
<dbReference type="GO" id="GO:0016491">
    <property type="term" value="F:oxidoreductase activity"/>
    <property type="evidence" value="ECO:0007669"/>
    <property type="project" value="UniProtKB-KW"/>
</dbReference>
<dbReference type="Gene3D" id="3.10.20.440">
    <property type="entry name" value="2Fe-2S iron-sulphur cluster binding domain, sarcosine oxidase, alpha subunit, N-terminal domain"/>
    <property type="match status" value="1"/>
</dbReference>
<dbReference type="PRINTS" id="PR00411">
    <property type="entry name" value="PNDRDTASEI"/>
</dbReference>
<dbReference type="Pfam" id="PF13510">
    <property type="entry name" value="Fer2_4"/>
    <property type="match status" value="1"/>
</dbReference>
<dbReference type="InterPro" id="IPR036188">
    <property type="entry name" value="FAD/NAD-bd_sf"/>
</dbReference>
<dbReference type="InterPro" id="IPR042204">
    <property type="entry name" value="2Fe-2S-bd_N"/>
</dbReference>
<dbReference type="PANTHER" id="PTHR43757">
    <property type="entry name" value="AMINOMETHYLTRANSFERASE"/>
    <property type="match status" value="1"/>
</dbReference>
<comment type="similarity">
    <text evidence="1">Belongs to the GcvT family.</text>
</comment>
<dbReference type="Pfam" id="PF12831">
    <property type="entry name" value="FAD_oxidored"/>
    <property type="match status" value="1"/>
</dbReference>
<feature type="domain" description="GCVT N-terminal" evidence="3">
    <location>
        <begin position="555"/>
        <end position="810"/>
    </location>
</feature>
<dbReference type="InterPro" id="IPR041117">
    <property type="entry name" value="SoxA_A3"/>
</dbReference>
<evidence type="ECO:0000313" key="6">
    <source>
        <dbReference type="EMBL" id="WZU68024.1"/>
    </source>
</evidence>
<dbReference type="InterPro" id="IPR027266">
    <property type="entry name" value="TrmE/GcvT-like"/>
</dbReference>
<dbReference type="Pfam" id="PF17806">
    <property type="entry name" value="SO_alpha_A3"/>
    <property type="match status" value="1"/>
</dbReference>
<dbReference type="RefSeq" id="WP_342077317.1">
    <property type="nucleotide sequence ID" value="NZ_CP151767.2"/>
</dbReference>
<dbReference type="InterPro" id="IPR029043">
    <property type="entry name" value="GcvT/YgfZ_C"/>
</dbReference>
<accession>A0AAN0NLZ3</accession>
<evidence type="ECO:0000313" key="7">
    <source>
        <dbReference type="Proteomes" id="UP001470809"/>
    </source>
</evidence>
<protein>
    <submittedName>
        <fullName evidence="6">2Fe-2S iron-sulfur cluster-binding protein</fullName>
    </submittedName>
</protein>
<dbReference type="KEGG" id="yrh:AABB31_03520"/>
<evidence type="ECO:0000256" key="1">
    <source>
        <dbReference type="ARBA" id="ARBA00008609"/>
    </source>
</evidence>
<dbReference type="Proteomes" id="UP001470809">
    <property type="component" value="Chromosome"/>
</dbReference>
<dbReference type="AlphaFoldDB" id="A0AAN0NLZ3"/>
<dbReference type="Gene3D" id="3.50.50.60">
    <property type="entry name" value="FAD/NAD(P)-binding domain"/>
    <property type="match status" value="1"/>
</dbReference>
<evidence type="ECO:0000259" key="4">
    <source>
        <dbReference type="Pfam" id="PF08669"/>
    </source>
</evidence>
<name>A0AAN0NLZ3_9RHOB</name>
<evidence type="ECO:0000259" key="5">
    <source>
        <dbReference type="Pfam" id="PF17806"/>
    </source>
</evidence>
<dbReference type="SUPFAM" id="SSF51905">
    <property type="entry name" value="FAD/NAD(P)-binding domain"/>
    <property type="match status" value="1"/>
</dbReference>
<dbReference type="Pfam" id="PF08669">
    <property type="entry name" value="GCV_T_C"/>
    <property type="match status" value="1"/>
</dbReference>
<sequence length="930" mass="99653">MTARRLGTGGLIDRSTPLGFRFDGQPLRGYAGDTLASALLGAGVGIVGRSFKYHRPRGVWGAWTDDPNAIFDVRMGRVTKPNVHGATTPLEDGMILKSVNAFPSARFDLKGALDLLHPVLPAGFYYKTFMWPNWHLFEPAIRKMAGLGQVLPSAGQDQSSLQIHDQCDLLVVGAGPAGLAAARTAAEAGQNVVLVDDHREPGGSLHDDPVAIDGQPATAWITAQADAIKAAGGRIMTRTSAFGVYDHGLISLHQAAEFAGQPTMIKMRVRRMILASGSIDRPVVFENNDRPGVMSIGAAASYLNRYGVLVGERITCIGAPHQTGRHAARFTKAGAEVRQIDPATTDIGAIGRRHLRAVSAGTSRHTADAAVCTAGQTPLIHLWSQAGGHLGWDPGRACFLPTEGPKMIQVIGAARGQDKLAACIEDGVRAARSQPLAPLADVAAVTAGKPRSGRQWIDFQNDVTTKDVTLAARENYASVEHLKRYTTLGMATDQGKTSNINGLTALAAALDRPVDQVGTTRFRPPYAPVPLQLYRGAKHDQQHAPLKRSPLEPACRAAGAAMAEYGGWLRPAWYGPDMDSAVKAECLRARQFAAIMDASTLGKIEVMGPDAADFLNFVYYNTLKTLRIGQLRYGFLLTERGAIYDDGVVGRLGENHFLVSSSSSHADGVTSLLEAWRQDGNDPDQIFVHDVTQQWGTVTVAGPKARDVLAGLDLGISLDRADFPHMTLQIAEFDGQPARIARVSFTGDLSFEISVPRQLAPALWDRLIHAGEPYGAGPVGLEASSVLRAEKGYIIIGKDTDGDTIPPDLGFVAPRDRKTRPYVGDRGLMMDAALSSDRQHLVGLDVIGSDQRLPVGAHIVEPTGTGQRSIGFVTSSYDSPTLGHPIALALLRGGFGRIGDDLTLYHLGRERQAKVINPCVFDPEGTRLHA</sequence>
<dbReference type="PRINTS" id="PR00368">
    <property type="entry name" value="FADPNR"/>
</dbReference>
<dbReference type="InterPro" id="IPR006222">
    <property type="entry name" value="GCVT_N"/>
</dbReference>
<dbReference type="Pfam" id="PF01571">
    <property type="entry name" value="GCV_T"/>
    <property type="match status" value="1"/>
</dbReference>
<feature type="domain" description="SoxA A3" evidence="5">
    <location>
        <begin position="453"/>
        <end position="533"/>
    </location>
</feature>
<dbReference type="SUPFAM" id="SSF101790">
    <property type="entry name" value="Aminomethyltransferase beta-barrel domain"/>
    <property type="match status" value="1"/>
</dbReference>